<reference evidence="1 2" key="1">
    <citation type="submission" date="2018-07" db="EMBL/GenBank/DDBJ databases">
        <authorList>
            <person name="Gillick B.D."/>
            <person name="Moore J."/>
            <person name="Davilla D."/>
            <person name="Asghedom D."/>
            <person name="Smith B.R."/>
            <person name="Klug H."/>
            <person name="Hughes L.E."/>
            <person name="Garlena R.A."/>
            <person name="Russell D.A."/>
            <person name="Pope W.H."/>
            <person name="Jacobs-Sera D."/>
            <person name="Hatfull G.F."/>
        </authorList>
    </citation>
    <scope>NUCLEOTIDE SEQUENCE [LARGE SCALE GENOMIC DNA]</scope>
</reference>
<dbReference type="GeneID" id="55610114"/>
<gene>
    <name evidence="1" type="primary">126</name>
    <name evidence="1" type="ORF">SEA_LUKECAGE_126</name>
</gene>
<protein>
    <submittedName>
        <fullName evidence="1">Uncharacterized protein</fullName>
    </submittedName>
</protein>
<organism evidence="1 2">
    <name type="scientific">Streptomyces phage LukeCage</name>
    <dbReference type="NCBI Taxonomy" id="2283304"/>
    <lineage>
        <taxon>Viruses</taxon>
        <taxon>Duplodnaviria</taxon>
        <taxon>Heunggongvirae</taxon>
        <taxon>Uroviricota</taxon>
        <taxon>Caudoviricetes</taxon>
        <taxon>Stanwilliamsviridae</taxon>
        <taxon>Boydwoodruffvirinae</taxon>
        <taxon>Karimacvirus</taxon>
        <taxon>Karimacvirus lukecage</taxon>
        <taxon>Streptomyces virus LukeCage</taxon>
    </lineage>
</organism>
<evidence type="ECO:0000313" key="1">
    <source>
        <dbReference type="EMBL" id="AXH69643.1"/>
    </source>
</evidence>
<dbReference type="RefSeq" id="YP_009840042.1">
    <property type="nucleotide sequence ID" value="NC_048723.1"/>
</dbReference>
<proteinExistence type="predicted"/>
<name>A0A345MGG2_9CAUD</name>
<keyword evidence="2" id="KW-1185">Reference proteome</keyword>
<evidence type="ECO:0000313" key="2">
    <source>
        <dbReference type="Proteomes" id="UP000259834"/>
    </source>
</evidence>
<accession>A0A345MGG2</accession>
<sequence>MGAGNRANWQVTGKYDVKYPDSKKAVTESYNLAFDAKSKSDALNKAKQDFKANSKVNGIVYSNLRDLQAKPI</sequence>
<dbReference type="EMBL" id="MH590597">
    <property type="protein sequence ID" value="AXH69643.1"/>
    <property type="molecule type" value="Genomic_DNA"/>
</dbReference>
<dbReference type="KEGG" id="vg:55610114"/>
<dbReference type="Proteomes" id="UP000259834">
    <property type="component" value="Segment"/>
</dbReference>